<name>A0A2T1NEJ5_9FLAO</name>
<evidence type="ECO:0000256" key="5">
    <source>
        <dbReference type="ARBA" id="ARBA00024361"/>
    </source>
</evidence>
<dbReference type="InterPro" id="IPR011055">
    <property type="entry name" value="Dup_hybrid_motif"/>
</dbReference>
<dbReference type="EMBL" id="PXOQ01000007">
    <property type="protein sequence ID" value="PSG90871.1"/>
    <property type="molecule type" value="Genomic_DNA"/>
</dbReference>
<protein>
    <recommendedName>
        <fullName evidence="7">M23ase beta-sheet core domain-containing protein</fullName>
    </recommendedName>
</protein>
<evidence type="ECO:0000256" key="1">
    <source>
        <dbReference type="ARBA" id="ARBA00022723"/>
    </source>
</evidence>
<dbReference type="InterPro" id="IPR016047">
    <property type="entry name" value="M23ase_b-sheet_dom"/>
</dbReference>
<organism evidence="8 9">
    <name type="scientific">Aurantibacter aestuarii</name>
    <dbReference type="NCBI Taxonomy" id="1266046"/>
    <lineage>
        <taxon>Bacteria</taxon>
        <taxon>Pseudomonadati</taxon>
        <taxon>Bacteroidota</taxon>
        <taxon>Flavobacteriia</taxon>
        <taxon>Flavobacteriales</taxon>
        <taxon>Flavobacteriaceae</taxon>
        <taxon>Aurantibacter</taxon>
    </lineage>
</organism>
<keyword evidence="4" id="KW-1015">Disulfide bond</keyword>
<dbReference type="OrthoDB" id="1190137at2"/>
<evidence type="ECO:0000256" key="4">
    <source>
        <dbReference type="ARBA" id="ARBA00023157"/>
    </source>
</evidence>
<evidence type="ECO:0000259" key="7">
    <source>
        <dbReference type="Pfam" id="PF01551"/>
    </source>
</evidence>
<dbReference type="PANTHER" id="PTHR11329">
    <property type="entry name" value="LEUKOCYTE CELL-DERIVED CHEMOTAXIN 2"/>
    <property type="match status" value="1"/>
</dbReference>
<dbReference type="InterPro" id="IPR008663">
    <property type="entry name" value="LECT2"/>
</dbReference>
<keyword evidence="2 6" id="KW-0732">Signal</keyword>
<proteinExistence type="inferred from homology"/>
<comment type="similarity">
    <text evidence="5">Belongs to the LECT2/MIM-1 family.</text>
</comment>
<comment type="caution">
    <text evidence="8">The sequence shown here is derived from an EMBL/GenBank/DDBJ whole genome shotgun (WGS) entry which is preliminary data.</text>
</comment>
<dbReference type="RefSeq" id="WP_106463012.1">
    <property type="nucleotide sequence ID" value="NZ_PXOQ01000007.1"/>
</dbReference>
<evidence type="ECO:0000313" key="9">
    <source>
        <dbReference type="Proteomes" id="UP000238426"/>
    </source>
</evidence>
<feature type="signal peptide" evidence="6">
    <location>
        <begin position="1"/>
        <end position="20"/>
    </location>
</feature>
<feature type="domain" description="M23ase beta-sheet core" evidence="7">
    <location>
        <begin position="61"/>
        <end position="163"/>
    </location>
</feature>
<dbReference type="GO" id="GO:0046872">
    <property type="term" value="F:metal ion binding"/>
    <property type="evidence" value="ECO:0007669"/>
    <property type="project" value="UniProtKB-KW"/>
</dbReference>
<dbReference type="PANTHER" id="PTHR11329:SF0">
    <property type="entry name" value="LEUKOCYTE CELL-DERIVED CHEMOTAXIN-2"/>
    <property type="match status" value="1"/>
</dbReference>
<dbReference type="AlphaFoldDB" id="A0A2T1NEJ5"/>
<keyword evidence="9" id="KW-1185">Reference proteome</keyword>
<sequence>MKKAIITTALVLLIMKKAFSKSNSAKFANITANNDIRECDPKGCGHFGANRGYNADGTRRYHRGIDLVANENDAIKTPFDCVVNRYGYVAGDKAHQLIELQGVGGFKDYKAKIMYVKYNNNVNVSFSKGEIVCYADDIKQKYGTSITPHVHVEIYKKGVLIDPTPFVS</sequence>
<keyword evidence="3" id="KW-0862">Zinc</keyword>
<evidence type="ECO:0000256" key="6">
    <source>
        <dbReference type="SAM" id="SignalP"/>
    </source>
</evidence>
<accession>A0A2T1NEJ5</accession>
<evidence type="ECO:0000256" key="2">
    <source>
        <dbReference type="ARBA" id="ARBA00022729"/>
    </source>
</evidence>
<reference evidence="8 9" key="1">
    <citation type="submission" date="2018-03" db="EMBL/GenBank/DDBJ databases">
        <title>Mesoflavibacter sp. HG37 and Mesoflavibacter sp. HG96 sp.nov., two marine bacteria isolated from seawater of Western Pacific Ocean.</title>
        <authorList>
            <person name="Cheng H."/>
            <person name="Wu Y.-H."/>
            <person name="Guo L.-L."/>
            <person name="Xu X.-W."/>
        </authorList>
    </citation>
    <scope>NUCLEOTIDE SEQUENCE [LARGE SCALE GENOMIC DNA]</scope>
    <source>
        <strain evidence="8 9">KCTC 32269</strain>
    </source>
</reference>
<gene>
    <name evidence="8" type="ORF">C7H52_06250</name>
</gene>
<dbReference type="Gene3D" id="2.70.70.10">
    <property type="entry name" value="Glucose Permease (Domain IIA)"/>
    <property type="match status" value="1"/>
</dbReference>
<evidence type="ECO:0000256" key="3">
    <source>
        <dbReference type="ARBA" id="ARBA00022833"/>
    </source>
</evidence>
<dbReference type="Proteomes" id="UP000238426">
    <property type="component" value="Unassembled WGS sequence"/>
</dbReference>
<feature type="chain" id="PRO_5015512624" description="M23ase beta-sheet core domain-containing protein" evidence="6">
    <location>
        <begin position="21"/>
        <end position="168"/>
    </location>
</feature>
<evidence type="ECO:0000313" key="8">
    <source>
        <dbReference type="EMBL" id="PSG90871.1"/>
    </source>
</evidence>
<dbReference type="Pfam" id="PF01551">
    <property type="entry name" value="Peptidase_M23"/>
    <property type="match status" value="1"/>
</dbReference>
<keyword evidence="1" id="KW-0479">Metal-binding</keyword>